<dbReference type="PANTHER" id="PTHR12904:SF23">
    <property type="entry name" value="PROTEIN ZER-1 HOMOLOG"/>
    <property type="match status" value="1"/>
</dbReference>
<dbReference type="PANTHER" id="PTHR12904">
    <property type="match status" value="1"/>
</dbReference>
<dbReference type="EMBL" id="CAMAPE010000005">
    <property type="protein sequence ID" value="CAH9068882.1"/>
    <property type="molecule type" value="Genomic_DNA"/>
</dbReference>
<dbReference type="Pfam" id="PF13516">
    <property type="entry name" value="LRR_6"/>
    <property type="match status" value="4"/>
</dbReference>
<feature type="active site" description="Nucleophile" evidence="1">
    <location>
        <position position="302"/>
    </location>
</feature>
<evidence type="ECO:0000256" key="1">
    <source>
        <dbReference type="PROSITE-ProRule" id="PRU10061"/>
    </source>
</evidence>
<dbReference type="InterPro" id="IPR031158">
    <property type="entry name" value="GH10_AS"/>
</dbReference>
<dbReference type="SUPFAM" id="SSF52058">
    <property type="entry name" value="L domain-like"/>
    <property type="match status" value="2"/>
</dbReference>
<dbReference type="AlphaFoldDB" id="A0A9P0YMN7"/>
<protein>
    <submittedName>
        <fullName evidence="2">Uncharacterized protein</fullName>
    </submittedName>
</protein>
<proteinExistence type="predicted"/>
<dbReference type="Gene3D" id="3.80.10.10">
    <property type="entry name" value="Ribonuclease Inhibitor"/>
    <property type="match status" value="4"/>
</dbReference>
<organism evidence="2 3">
    <name type="scientific">Cuscuta europaea</name>
    <name type="common">European dodder</name>
    <dbReference type="NCBI Taxonomy" id="41803"/>
    <lineage>
        <taxon>Eukaryota</taxon>
        <taxon>Viridiplantae</taxon>
        <taxon>Streptophyta</taxon>
        <taxon>Embryophyta</taxon>
        <taxon>Tracheophyta</taxon>
        <taxon>Spermatophyta</taxon>
        <taxon>Magnoliopsida</taxon>
        <taxon>eudicotyledons</taxon>
        <taxon>Gunneridae</taxon>
        <taxon>Pentapetalae</taxon>
        <taxon>asterids</taxon>
        <taxon>lamiids</taxon>
        <taxon>Solanales</taxon>
        <taxon>Convolvulaceae</taxon>
        <taxon>Cuscuteae</taxon>
        <taxon>Cuscuta</taxon>
        <taxon>Cuscuta subgen. Cuscuta</taxon>
    </lineage>
</organism>
<name>A0A9P0YMN7_CUSEU</name>
<comment type="caution">
    <text evidence="2">The sequence shown here is derived from an EMBL/GenBank/DDBJ whole genome shotgun (WGS) entry which is preliminary data.</text>
</comment>
<dbReference type="InterPro" id="IPR032675">
    <property type="entry name" value="LRR_dom_sf"/>
</dbReference>
<dbReference type="Proteomes" id="UP001152484">
    <property type="component" value="Unassembled WGS sequence"/>
</dbReference>
<dbReference type="OrthoDB" id="550575at2759"/>
<dbReference type="PROSITE" id="PS00591">
    <property type="entry name" value="GH10_1"/>
    <property type="match status" value="1"/>
</dbReference>
<evidence type="ECO:0000313" key="3">
    <source>
        <dbReference type="Proteomes" id="UP001152484"/>
    </source>
</evidence>
<dbReference type="SMART" id="SM00367">
    <property type="entry name" value="LRR_CC"/>
    <property type="match status" value="5"/>
</dbReference>
<dbReference type="InterPro" id="IPR001611">
    <property type="entry name" value="Leu-rich_rpt"/>
</dbReference>
<sequence>MENCSLLVQMCIEAASENRDVIEVWRRQRRTLERLPSHLANLLLHRLLRRRLLFPSLLEVFKYCVDEVNLKGESMVDAEWMAYLGGFHYLQTLNLSNCRKISSSSIWPLTGISNLKELDLSNCLKITDVGIKHLIYIPMLEKLWIAETGITAEGVILLSSLTNLSVLDLGGLPVTDAALSSLQALTKLQHLVLWGSLVSDKGASILKRFQGLSLVDLSWTKVTRLPFLPSLASLNMSNCVVDSLFQEGNKVTLERLILSGATISDVSEVFQNVEASSLSLLDLSNSFIHSFGFLTCMNAITELDLSGCCIGDDSAEYITCVGSSLRHLNLSKTKVSSAGVAALAGHVPHLETLQLSFTAIDDNAISYISTMHLLKSISLCGTNVKGLIDHVQSDEGWNLSLSALHSLNHLERLNLEETRIKDEALAPLSSICKLSHLSLRRGPLTDACLYHLSKIENLTNLGVCDVVLTNAGLYSFSPPSGLEVLDLSGCWLITEDAILSFCQEHPSIEIRHEHARRILPSEYKLKKDKRRPWPVLKLKNESFIDQRLKYSREELLAMRFVSSASLSSNAMADISPVPVDST</sequence>
<dbReference type="InterPro" id="IPR006553">
    <property type="entry name" value="Leu-rich_rpt_Cys-con_subtyp"/>
</dbReference>
<accession>A0A9P0YMN7</accession>
<keyword evidence="3" id="KW-1185">Reference proteome</keyword>
<dbReference type="InterPro" id="IPR051341">
    <property type="entry name" value="Zyg-11_UBL_adapter"/>
</dbReference>
<reference evidence="2" key="1">
    <citation type="submission" date="2022-07" db="EMBL/GenBank/DDBJ databases">
        <authorList>
            <person name="Macas J."/>
            <person name="Novak P."/>
            <person name="Neumann P."/>
        </authorList>
    </citation>
    <scope>NUCLEOTIDE SEQUENCE</scope>
</reference>
<gene>
    <name evidence="2" type="ORF">CEURO_LOCUS2990</name>
</gene>
<evidence type="ECO:0000313" key="2">
    <source>
        <dbReference type="EMBL" id="CAH9068882.1"/>
    </source>
</evidence>